<gene>
    <name evidence="1" type="ORF">ENJ61_05845</name>
</gene>
<evidence type="ECO:0000313" key="1">
    <source>
        <dbReference type="EMBL" id="HHJ64414.1"/>
    </source>
</evidence>
<dbReference type="AlphaFoldDB" id="A0A7C5Q2H3"/>
<dbReference type="EMBL" id="DRNB01000208">
    <property type="protein sequence ID" value="HHJ64414.1"/>
    <property type="molecule type" value="Genomic_DNA"/>
</dbReference>
<protein>
    <submittedName>
        <fullName evidence="1">Uncharacterized protein</fullName>
    </submittedName>
</protein>
<reference evidence="1" key="1">
    <citation type="journal article" date="2020" name="mSystems">
        <title>Genome- and Community-Level Interaction Insights into Carbon Utilization and Element Cycling Functions of Hydrothermarchaeota in Hydrothermal Sediment.</title>
        <authorList>
            <person name="Zhou Z."/>
            <person name="Liu Y."/>
            <person name="Xu W."/>
            <person name="Pan J."/>
            <person name="Luo Z.H."/>
            <person name="Li M."/>
        </authorList>
    </citation>
    <scope>NUCLEOTIDE SEQUENCE [LARGE SCALE GENOMIC DNA]</scope>
    <source>
        <strain evidence="1">HyVt-501</strain>
    </source>
</reference>
<sequence length="86" mass="10490">MGKKKEELRPESLEEEVRELRRSILNLFELLLPPREVREEVLRHLYTAELSFLRIFKTLLDYQVENLERRIEGRGRRKKAQKIEVE</sequence>
<name>A0A7C5Q2H3_AQUAO</name>
<accession>A0A7C5Q2H3</accession>
<organism evidence="1">
    <name type="scientific">Aquifex aeolicus</name>
    <dbReference type="NCBI Taxonomy" id="63363"/>
    <lineage>
        <taxon>Bacteria</taxon>
        <taxon>Pseudomonadati</taxon>
        <taxon>Aquificota</taxon>
        <taxon>Aquificia</taxon>
        <taxon>Aquificales</taxon>
        <taxon>Aquificaceae</taxon>
        <taxon>Aquifex</taxon>
    </lineage>
</organism>
<dbReference type="Proteomes" id="UP000885792">
    <property type="component" value="Unassembled WGS sequence"/>
</dbReference>
<proteinExistence type="predicted"/>
<comment type="caution">
    <text evidence="1">The sequence shown here is derived from an EMBL/GenBank/DDBJ whole genome shotgun (WGS) entry which is preliminary data.</text>
</comment>